<keyword evidence="3" id="KW-1185">Reference proteome</keyword>
<name>A0ABP9UC46_9DEIO</name>
<sequence length="217" mass="24657">MDAPAVTLPARERREAAPANPPGFLATQDLKERGWTPALITRFLGEHDRTRPNGLKMGRRRLPPVKLYAEERVLEAERRDDFLAAQARAADARDRAARARETREQRRALLLESAAGSYHPVVHPEPLRRGAVRKAREPYLPALDRELDRIVREVGRVTERERSHLHGLLRGRLDLALASAYDWYPAPGGTQENTKATPRTPGTARAKASDWRDWDWD</sequence>
<feature type="compositionally biased region" description="Basic and acidic residues" evidence="1">
    <location>
        <begin position="207"/>
        <end position="217"/>
    </location>
</feature>
<accession>A0ABP9UC46</accession>
<reference evidence="2 3" key="1">
    <citation type="submission" date="2024-02" db="EMBL/GenBank/DDBJ databases">
        <title>Deinococcus caeni NBRC 101312.</title>
        <authorList>
            <person name="Ichikawa N."/>
            <person name="Katano-Makiyama Y."/>
            <person name="Hidaka K."/>
        </authorList>
    </citation>
    <scope>NUCLEOTIDE SEQUENCE [LARGE SCALE GENOMIC DNA]</scope>
    <source>
        <strain evidence="2 3">NBRC 101312</strain>
    </source>
</reference>
<feature type="region of interest" description="Disordered" evidence="1">
    <location>
        <begin position="1"/>
        <end position="23"/>
    </location>
</feature>
<evidence type="ECO:0000313" key="2">
    <source>
        <dbReference type="EMBL" id="GAA5440336.1"/>
    </source>
</evidence>
<dbReference type="RefSeq" id="WP_345444848.1">
    <property type="nucleotide sequence ID" value="NZ_BAABQU010000019.1"/>
</dbReference>
<organism evidence="2 3">
    <name type="scientific">Deinococcus caeni</name>
    <dbReference type="NCBI Taxonomy" id="569127"/>
    <lineage>
        <taxon>Bacteria</taxon>
        <taxon>Thermotogati</taxon>
        <taxon>Deinococcota</taxon>
        <taxon>Deinococci</taxon>
        <taxon>Deinococcales</taxon>
        <taxon>Deinococcaceae</taxon>
        <taxon>Deinococcus</taxon>
    </lineage>
</organism>
<gene>
    <name evidence="2" type="ORF">Dcae01_01849</name>
</gene>
<feature type="region of interest" description="Disordered" evidence="1">
    <location>
        <begin position="184"/>
        <end position="217"/>
    </location>
</feature>
<evidence type="ECO:0000256" key="1">
    <source>
        <dbReference type="SAM" id="MobiDB-lite"/>
    </source>
</evidence>
<proteinExistence type="predicted"/>
<protein>
    <submittedName>
        <fullName evidence="2">Uncharacterized protein</fullName>
    </submittedName>
</protein>
<comment type="caution">
    <text evidence="2">The sequence shown here is derived from an EMBL/GenBank/DDBJ whole genome shotgun (WGS) entry which is preliminary data.</text>
</comment>
<dbReference type="Proteomes" id="UP001423409">
    <property type="component" value="Unassembled WGS sequence"/>
</dbReference>
<dbReference type="EMBL" id="BAABQU010000019">
    <property type="protein sequence ID" value="GAA5440336.1"/>
    <property type="molecule type" value="Genomic_DNA"/>
</dbReference>
<evidence type="ECO:0000313" key="3">
    <source>
        <dbReference type="Proteomes" id="UP001423409"/>
    </source>
</evidence>